<evidence type="ECO:0000256" key="1">
    <source>
        <dbReference type="SAM" id="MobiDB-lite"/>
    </source>
</evidence>
<feature type="region of interest" description="Disordered" evidence="1">
    <location>
        <begin position="423"/>
        <end position="489"/>
    </location>
</feature>
<dbReference type="Pfam" id="PF10774">
    <property type="entry name" value="DUF4226"/>
    <property type="match status" value="1"/>
</dbReference>
<evidence type="ECO:0000313" key="2">
    <source>
        <dbReference type="EMBL" id="PXX01542.1"/>
    </source>
</evidence>
<dbReference type="RefSeq" id="WP_110319439.1">
    <property type="nucleotide sequence ID" value="NZ_QJJU01000028.1"/>
</dbReference>
<feature type="compositionally biased region" description="Low complexity" evidence="1">
    <location>
        <begin position="190"/>
        <end position="205"/>
    </location>
</feature>
<reference evidence="2 3" key="2">
    <citation type="submission" date="2018-06" db="EMBL/GenBank/DDBJ databases">
        <title>Sequencing of bacterial isolates from soil warming experiment in Harvard Forest, Massachusetts, USA.</title>
        <authorList>
            <person name="Deangelis K.PhD."/>
        </authorList>
    </citation>
    <scope>NUCLEOTIDE SEQUENCE [LARGE SCALE GENOMIC DNA]</scope>
    <source>
        <strain evidence="2 3">GAS496</strain>
    </source>
</reference>
<sequence>MTQAAKFDEQTHWERDPGGLRFAGEGWAPPGADFFINRADPYWGHVLDKARRAYGDPNMHFSTDSVEQQRQLVFGDGTAVPRDGSLAYRDAANNKTFLLNSDGTVSLLGANGPVGQPVSPAGFRRTPDGSYAPVDSTGQQVAPLTGAPPPTPNGYHDQGGLLTPKNERGEYYVDDPATGKRTYFDAGGRPIADPSAAAPAGSALPTDEQQSGRAADAVRKLHEELQNRYSQISDAEGKLSEVLLTAHATTADGQQKLQPIQQKIVAAINNPDLSLDTPAGEQAFLTFLRGQVAAIGDVVTSGTLSSEDQAKAVEALSNLYGNDTSSTPTPVEEPAASAAPAAAPADAALGPEEAMPDPTLSDLGLGGVGAPQASDPLSALASALPAAMGAFPPGGLGGGFGGDPFSSLAGAAAPLAGLASQLGEQPRRDDTGDNNIDKASGDGPDVRKGSEPEHQPPQGDSATTPPPAAPVPTGTPGDGAPPAAPAATPAAVPMTAVSLPDGSTATARTAALAEAVKSYLGGTPVDAAYRQAGIDLPPPGTPVTNPVDPSALSVGAIGMFKDHYVVALSPVKALQDGQVVPLATVAAGPDFLGWMDPAAAPTPTPVGAPTT</sequence>
<dbReference type="OrthoDB" id="4668441at2"/>
<dbReference type="EMBL" id="QJJU01000028">
    <property type="protein sequence ID" value="PXX01542.1"/>
    <property type="molecule type" value="Genomic_DNA"/>
</dbReference>
<feature type="compositionally biased region" description="Low complexity" evidence="1">
    <location>
        <begin position="328"/>
        <end position="353"/>
    </location>
</feature>
<organism evidence="2 3">
    <name type="scientific">Mycolicibacterium moriokaense</name>
    <dbReference type="NCBI Taxonomy" id="39691"/>
    <lineage>
        <taxon>Bacteria</taxon>
        <taxon>Bacillati</taxon>
        <taxon>Actinomycetota</taxon>
        <taxon>Actinomycetes</taxon>
        <taxon>Mycobacteriales</taxon>
        <taxon>Mycobacteriaceae</taxon>
        <taxon>Mycolicibacterium</taxon>
    </lineage>
</organism>
<feature type="compositionally biased region" description="Low complexity" evidence="1">
    <location>
        <begin position="471"/>
        <end position="489"/>
    </location>
</feature>
<feature type="compositionally biased region" description="Basic and acidic residues" evidence="1">
    <location>
        <begin position="425"/>
        <end position="454"/>
    </location>
</feature>
<evidence type="ECO:0000313" key="3">
    <source>
        <dbReference type="Proteomes" id="UP000247781"/>
    </source>
</evidence>
<reference evidence="3" key="1">
    <citation type="submission" date="2018-05" db="EMBL/GenBank/DDBJ databases">
        <authorList>
            <person name="Deangelis K."/>
            <person name="Huntemann M."/>
            <person name="Clum A."/>
            <person name="Pillay M."/>
            <person name="Palaniappan K."/>
            <person name="Varghese N."/>
            <person name="Mikhailova N."/>
            <person name="Stamatis D."/>
            <person name="Reddy T."/>
            <person name="Daum C."/>
            <person name="Shapiro N."/>
            <person name="Ivanova N."/>
            <person name="Kyrpides N."/>
            <person name="Woyke T."/>
        </authorList>
    </citation>
    <scope>NUCLEOTIDE SEQUENCE [LARGE SCALE GENOMIC DNA]</scope>
    <source>
        <strain evidence="3">GAS496</strain>
    </source>
</reference>
<protein>
    <submittedName>
        <fullName evidence="2">Uncharacterized protein DUF4226</fullName>
    </submittedName>
</protein>
<gene>
    <name evidence="2" type="ORF">C8E89_12828</name>
</gene>
<keyword evidence="3" id="KW-1185">Reference proteome</keyword>
<dbReference type="AlphaFoldDB" id="A0A318H8T9"/>
<feature type="region of interest" description="Disordered" evidence="1">
    <location>
        <begin position="321"/>
        <end position="368"/>
    </location>
</feature>
<accession>A0A318H8T9</accession>
<dbReference type="Proteomes" id="UP000247781">
    <property type="component" value="Unassembled WGS sequence"/>
</dbReference>
<proteinExistence type="predicted"/>
<comment type="caution">
    <text evidence="2">The sequence shown here is derived from an EMBL/GenBank/DDBJ whole genome shotgun (WGS) entry which is preliminary data.</text>
</comment>
<feature type="region of interest" description="Disordered" evidence="1">
    <location>
        <begin position="125"/>
        <end position="216"/>
    </location>
</feature>
<dbReference type="InterPro" id="IPR019710">
    <property type="entry name" value="DUF4226"/>
</dbReference>
<name>A0A318H8T9_9MYCO</name>